<organism evidence="5 6">
    <name type="scientific">Durusdinium trenchii</name>
    <dbReference type="NCBI Taxonomy" id="1381693"/>
    <lineage>
        <taxon>Eukaryota</taxon>
        <taxon>Sar</taxon>
        <taxon>Alveolata</taxon>
        <taxon>Dinophyceae</taxon>
        <taxon>Suessiales</taxon>
        <taxon>Symbiodiniaceae</taxon>
        <taxon>Durusdinium</taxon>
    </lineage>
</organism>
<dbReference type="InterPro" id="IPR036961">
    <property type="entry name" value="Kinesin_motor_dom_sf"/>
</dbReference>
<dbReference type="Pfam" id="PF00225">
    <property type="entry name" value="Kinesin"/>
    <property type="match status" value="1"/>
</dbReference>
<evidence type="ECO:0000313" key="6">
    <source>
        <dbReference type="Proteomes" id="UP001642464"/>
    </source>
</evidence>
<dbReference type="PRINTS" id="PR00380">
    <property type="entry name" value="KINESINHEAVY"/>
</dbReference>
<dbReference type="EMBL" id="CAXAMM010019036">
    <property type="protein sequence ID" value="CAK9044865.1"/>
    <property type="molecule type" value="Genomic_DNA"/>
</dbReference>
<keyword evidence="1" id="KW-0505">Motor protein</keyword>
<dbReference type="SUPFAM" id="SSF52540">
    <property type="entry name" value="P-loop containing nucleoside triphosphate hydrolases"/>
    <property type="match status" value="1"/>
</dbReference>
<dbReference type="Gene3D" id="3.40.850.10">
    <property type="entry name" value="Kinesin motor domain"/>
    <property type="match status" value="1"/>
</dbReference>
<accession>A0ABP0M066</accession>
<dbReference type="InterPro" id="IPR001752">
    <property type="entry name" value="Kinesin_motor_dom"/>
</dbReference>
<name>A0ABP0M066_9DINO</name>
<protein>
    <submittedName>
        <fullName evidence="5">Kinesin-like protein 2</fullName>
    </submittedName>
</protein>
<evidence type="ECO:0000313" key="5">
    <source>
        <dbReference type="EMBL" id="CAK9044865.1"/>
    </source>
</evidence>
<reference evidence="5 6" key="1">
    <citation type="submission" date="2024-02" db="EMBL/GenBank/DDBJ databases">
        <authorList>
            <person name="Chen Y."/>
            <person name="Shah S."/>
            <person name="Dougan E. K."/>
            <person name="Thang M."/>
            <person name="Chan C."/>
        </authorList>
    </citation>
    <scope>NUCLEOTIDE SEQUENCE [LARGE SCALE GENOMIC DNA]</scope>
</reference>
<dbReference type="PANTHER" id="PTHR47972">
    <property type="entry name" value="KINESIN-LIKE PROTEIN KLP-3"/>
    <property type="match status" value="1"/>
</dbReference>
<comment type="caution">
    <text evidence="5">The sequence shown here is derived from an EMBL/GenBank/DDBJ whole genome shotgun (WGS) entry which is preliminary data.</text>
</comment>
<dbReference type="InterPro" id="IPR027640">
    <property type="entry name" value="Kinesin-like_fam"/>
</dbReference>
<dbReference type="PROSITE" id="PS50067">
    <property type="entry name" value="KINESIN_MOTOR_2"/>
    <property type="match status" value="1"/>
</dbReference>
<keyword evidence="1" id="KW-0067">ATP-binding</keyword>
<feature type="binding site" evidence="1">
    <location>
        <begin position="312"/>
        <end position="319"/>
    </location>
    <ligand>
        <name>ATP</name>
        <dbReference type="ChEBI" id="CHEBI:30616"/>
    </ligand>
</feature>
<evidence type="ECO:0000256" key="1">
    <source>
        <dbReference type="PROSITE-ProRule" id="PRU00283"/>
    </source>
</evidence>
<dbReference type="Proteomes" id="UP001642464">
    <property type="component" value="Unassembled WGS sequence"/>
</dbReference>
<evidence type="ECO:0000259" key="4">
    <source>
        <dbReference type="PROSITE" id="PS50067"/>
    </source>
</evidence>
<keyword evidence="2" id="KW-0175">Coiled coil</keyword>
<keyword evidence="1" id="KW-0547">Nucleotide-binding</keyword>
<dbReference type="SMART" id="SM00129">
    <property type="entry name" value="KISc"/>
    <property type="match status" value="1"/>
</dbReference>
<comment type="similarity">
    <text evidence="1">Belongs to the TRAFAC class myosin-kinesin ATPase superfamily. Kinesin family.</text>
</comment>
<gene>
    <name evidence="5" type="ORF">SCF082_LOCUS25424</name>
</gene>
<feature type="coiled-coil region" evidence="2">
    <location>
        <begin position="52"/>
        <end position="111"/>
    </location>
</feature>
<keyword evidence="6" id="KW-1185">Reference proteome</keyword>
<feature type="region of interest" description="Disordered" evidence="3">
    <location>
        <begin position="385"/>
        <end position="407"/>
    </location>
</feature>
<sequence length="572" mass="64190">MVLGDVTNTLQSGERTQNKLPVRVARAALKPGPMPKGAEARRLFARLSEGEKAEWAEARAEVERRTEALLEELRPWRAQVKELRQRQRLTQQRMEEKCKEQKAKTQEAELRIFELREGEASLTAQLQQLHTAAQPEQDLAASLAAGLAAKASALEEDRQIVEDLRRAKEDTERQSSSKRHVLQLLELARAEERHQQQARQQVLEENVPRARQLHNSYLNLKGNIRVFCRFRPLLPRESEEAKVVFHEDEQSITLQSEMLRSVTGLSEHCNSYEFQFDQIFGPQATQLDVFEELSLLVQSALDGYKVAIFAYGQTGGGKTYTMDGPRDTTTVAAVPDTDAGVIPRAVDLVFREVEELRSKGWDFEVKCTLLEVYNESVFDILGPRNSEKERSGAHGTDSRQAIDHFTERPVRDAAAVHKLLAKAARERHTAATALNDRSSRSHAVFQLSLEGHSQASLPSRSGLLSLVDLAGSERVMQSQVTGEHLKEAQYINRSLSALGDVIEALKRKKPGGHIPYRNSRLTMLLKDSLGGDSKALMFVNVSMCCQHLPETLSSLRFAAKVHACEVGLPRRQ</sequence>
<proteinExistence type="inferred from homology"/>
<dbReference type="InterPro" id="IPR027417">
    <property type="entry name" value="P-loop_NTPase"/>
</dbReference>
<evidence type="ECO:0000256" key="2">
    <source>
        <dbReference type="SAM" id="Coils"/>
    </source>
</evidence>
<evidence type="ECO:0000256" key="3">
    <source>
        <dbReference type="SAM" id="MobiDB-lite"/>
    </source>
</evidence>
<feature type="domain" description="Kinesin motor" evidence="4">
    <location>
        <begin position="223"/>
        <end position="564"/>
    </location>
</feature>